<name>A0A833R570_9POAL</name>
<accession>A0A833R570</accession>
<sequence length="95" mass="10811">MAIAVIHCSTEILLAFLRDGTDSHSVRQDKPRKVSSELPRSYEILRQGLLSPVLIQAHIFTSLVIITQKRQRRALCKELAYEVESLHQFGKILPT</sequence>
<dbReference type="AlphaFoldDB" id="A0A833R570"/>
<reference evidence="1" key="1">
    <citation type="submission" date="2020-01" db="EMBL/GenBank/DDBJ databases">
        <title>Genome sequence of Kobresia littledalei, the first chromosome-level genome in the family Cyperaceae.</title>
        <authorList>
            <person name="Qu G."/>
        </authorList>
    </citation>
    <scope>NUCLEOTIDE SEQUENCE</scope>
    <source>
        <strain evidence="1">C.B.Clarke</strain>
        <tissue evidence="1">Leaf</tissue>
    </source>
</reference>
<evidence type="ECO:0000313" key="1">
    <source>
        <dbReference type="EMBL" id="KAF3333376.1"/>
    </source>
</evidence>
<dbReference type="EMBL" id="SWLB01000010">
    <property type="protein sequence ID" value="KAF3333376.1"/>
    <property type="molecule type" value="Genomic_DNA"/>
</dbReference>
<proteinExistence type="predicted"/>
<evidence type="ECO:0000313" key="2">
    <source>
        <dbReference type="Proteomes" id="UP000623129"/>
    </source>
</evidence>
<gene>
    <name evidence="1" type="ORF">FCM35_KLT01067</name>
</gene>
<organism evidence="1 2">
    <name type="scientific">Carex littledalei</name>
    <dbReference type="NCBI Taxonomy" id="544730"/>
    <lineage>
        <taxon>Eukaryota</taxon>
        <taxon>Viridiplantae</taxon>
        <taxon>Streptophyta</taxon>
        <taxon>Embryophyta</taxon>
        <taxon>Tracheophyta</taxon>
        <taxon>Spermatophyta</taxon>
        <taxon>Magnoliopsida</taxon>
        <taxon>Liliopsida</taxon>
        <taxon>Poales</taxon>
        <taxon>Cyperaceae</taxon>
        <taxon>Cyperoideae</taxon>
        <taxon>Cariceae</taxon>
        <taxon>Carex</taxon>
        <taxon>Carex subgen. Euthyceras</taxon>
    </lineage>
</organism>
<comment type="caution">
    <text evidence="1">The sequence shown here is derived from an EMBL/GenBank/DDBJ whole genome shotgun (WGS) entry which is preliminary data.</text>
</comment>
<protein>
    <submittedName>
        <fullName evidence="1">Uncharacterized protein</fullName>
    </submittedName>
</protein>
<dbReference type="Proteomes" id="UP000623129">
    <property type="component" value="Unassembled WGS sequence"/>
</dbReference>
<keyword evidence="2" id="KW-1185">Reference proteome</keyword>